<organism evidence="2 3">
    <name type="scientific">Rattus norvegicus</name>
    <name type="common">Rat</name>
    <dbReference type="NCBI Taxonomy" id="10116"/>
    <lineage>
        <taxon>Eukaryota</taxon>
        <taxon>Metazoa</taxon>
        <taxon>Chordata</taxon>
        <taxon>Craniata</taxon>
        <taxon>Vertebrata</taxon>
        <taxon>Euteleostomi</taxon>
        <taxon>Mammalia</taxon>
        <taxon>Eutheria</taxon>
        <taxon>Euarchontoglires</taxon>
        <taxon>Glires</taxon>
        <taxon>Rodentia</taxon>
        <taxon>Myomorpha</taxon>
        <taxon>Muroidea</taxon>
        <taxon>Muridae</taxon>
        <taxon>Murinae</taxon>
        <taxon>Rattus</taxon>
    </lineage>
</organism>
<evidence type="ECO:0000256" key="1">
    <source>
        <dbReference type="SAM" id="Phobius"/>
    </source>
</evidence>
<dbReference type="Pfam" id="PF02389">
    <property type="entry name" value="Cornifin"/>
    <property type="match status" value="1"/>
</dbReference>
<reference evidence="2" key="3">
    <citation type="submission" date="2025-09" db="UniProtKB">
        <authorList>
            <consortium name="Ensembl"/>
        </authorList>
    </citation>
    <scope>IDENTIFICATION</scope>
    <source>
        <strain evidence="2">Brown Norway</strain>
    </source>
</reference>
<sequence length="124" mass="14096">PSSGWGSYSCVPPCPMDVPCMRTVGEPCMRMPCMRTVGEPCMRMVGEPCMRTVGEPCMRTVGEPCMRKVGEPCMRTVGKPCMRTVGELRMCLLFTCLLSFLPALKFFSFKDTWKKVNYYLFYDT</sequence>
<keyword evidence="1" id="KW-0472">Membrane</keyword>
<dbReference type="Ensembl" id="ENSRNOT00000101156.2">
    <property type="protein sequence ID" value="ENSRNOP00000093500.1"/>
    <property type="gene ID" value="ENSRNOG00000063507.2"/>
</dbReference>
<dbReference type="GeneTree" id="ENSGT01150000289248"/>
<feature type="transmembrane region" description="Helical" evidence="1">
    <location>
        <begin position="90"/>
        <end position="109"/>
    </location>
</feature>
<reference evidence="2" key="2">
    <citation type="submission" date="2025-08" db="UniProtKB">
        <authorList>
            <consortium name="Ensembl"/>
        </authorList>
    </citation>
    <scope>IDENTIFICATION</scope>
    <source>
        <strain evidence="2">Brown Norway</strain>
    </source>
</reference>
<proteinExistence type="predicted"/>
<keyword evidence="1" id="KW-0812">Transmembrane</keyword>
<dbReference type="RGD" id="150342357">
    <property type="gene designation" value="ENSRNOG00000063507"/>
</dbReference>
<protein>
    <submittedName>
        <fullName evidence="2">Uncharacterized protein</fullName>
    </submittedName>
</protein>
<dbReference type="AGR" id="RGD:150342357"/>
<name>A0A8I6AJY9_RAT</name>
<gene>
    <name evidence="4" type="primary">ENSRNOG00000063507</name>
</gene>
<dbReference type="AlphaFoldDB" id="A0A8I6AJY9"/>
<reference evidence="2" key="1">
    <citation type="submission" date="2024-01" db="EMBL/GenBank/DDBJ databases">
        <title>GRCr8: a new rat reference genome assembly contstructed from accurate long reads and long range scaffolding.</title>
        <authorList>
            <person name="Doris P.A."/>
            <person name="Kalbfleisch T."/>
            <person name="Li K."/>
            <person name="Howe K."/>
            <person name="Wood J."/>
        </authorList>
    </citation>
    <scope>NUCLEOTIDE SEQUENCE [LARGE SCALE GENOMIC DNA]</scope>
    <source>
        <strain evidence="2">Brown Norway</strain>
    </source>
</reference>
<dbReference type="Proteomes" id="UP000002494">
    <property type="component" value="Chromosome 8"/>
</dbReference>
<evidence type="ECO:0000313" key="4">
    <source>
        <dbReference type="RGD" id="150342357"/>
    </source>
</evidence>
<keyword evidence="3" id="KW-1185">Reference proteome</keyword>
<evidence type="ECO:0000313" key="3">
    <source>
        <dbReference type="Proteomes" id="UP000002494"/>
    </source>
</evidence>
<evidence type="ECO:0000313" key="2">
    <source>
        <dbReference type="Ensembl" id="ENSRNOP00000093500.1"/>
    </source>
</evidence>
<accession>A0A8I6AJY9</accession>
<keyword evidence="1" id="KW-1133">Transmembrane helix</keyword>